<feature type="region of interest" description="Disordered" evidence="1">
    <location>
        <begin position="1"/>
        <end position="32"/>
    </location>
</feature>
<proteinExistence type="predicted"/>
<evidence type="ECO:0000256" key="1">
    <source>
        <dbReference type="SAM" id="MobiDB-lite"/>
    </source>
</evidence>
<keyword evidence="3" id="KW-1185">Reference proteome</keyword>
<name>A0A169NCE4_STRLU</name>
<gene>
    <name evidence="2" type="ORF">SLA_2088</name>
</gene>
<evidence type="ECO:0000313" key="2">
    <source>
        <dbReference type="EMBL" id="BAU83022.1"/>
    </source>
</evidence>
<dbReference type="KEGG" id="slau:SLA_2088"/>
<sequence>MAEAALAVAGGDDGESERARGGVGVHVDEGGTSSKVEVKRGFSAAVLTHSERAASRLPESPPTCANTREGGRTPYRTEQF</sequence>
<dbReference type="AlphaFoldDB" id="A0A169NCE4"/>
<feature type="region of interest" description="Disordered" evidence="1">
    <location>
        <begin position="50"/>
        <end position="80"/>
    </location>
</feature>
<organism evidence="2 3">
    <name type="scientific">Streptomyces laurentii</name>
    <dbReference type="NCBI Taxonomy" id="39478"/>
    <lineage>
        <taxon>Bacteria</taxon>
        <taxon>Bacillati</taxon>
        <taxon>Actinomycetota</taxon>
        <taxon>Actinomycetes</taxon>
        <taxon>Kitasatosporales</taxon>
        <taxon>Streptomycetaceae</taxon>
        <taxon>Streptomyces</taxon>
    </lineage>
</organism>
<protein>
    <submittedName>
        <fullName evidence="2">tRNA uridine 5-carboxymethylaminomethyl modification enzyme mnmG</fullName>
    </submittedName>
</protein>
<reference evidence="2 3" key="1">
    <citation type="journal article" date="2016" name="Genome Announc.">
        <title>Complete Genome Sequence of Thiostrepton-Producing Streptomyces laurentii ATCC 31255.</title>
        <authorList>
            <person name="Doi K."/>
            <person name="Fujino Y."/>
            <person name="Nagayoshi Y."/>
            <person name="Ohshima T."/>
            <person name="Ogata S."/>
        </authorList>
    </citation>
    <scope>NUCLEOTIDE SEQUENCE [LARGE SCALE GENOMIC DNA]</scope>
    <source>
        <strain evidence="2 3">ATCC 31255</strain>
    </source>
</reference>
<evidence type="ECO:0000313" key="3">
    <source>
        <dbReference type="Proteomes" id="UP000217676"/>
    </source>
</evidence>
<dbReference type="EMBL" id="AP017424">
    <property type="protein sequence ID" value="BAU83022.1"/>
    <property type="molecule type" value="Genomic_DNA"/>
</dbReference>
<dbReference type="Proteomes" id="UP000217676">
    <property type="component" value="Chromosome"/>
</dbReference>
<accession>A0A169NCE4</accession>